<sequence length="92" mass="9958">MADLQSYSEDSINTFPLASSKKKNIRNSLPVPVNNRITGNIRGPTWWLSLMLLLISVAVGFQLGLVFLCNVKRCITDDLSSEQNGDGFGGGG</sequence>
<keyword evidence="1" id="KW-0472">Membrane</keyword>
<evidence type="ECO:0000313" key="2">
    <source>
        <dbReference type="EMBL" id="CAF5176578.1"/>
    </source>
</evidence>
<dbReference type="Proteomes" id="UP000681967">
    <property type="component" value="Unassembled WGS sequence"/>
</dbReference>
<feature type="transmembrane region" description="Helical" evidence="1">
    <location>
        <begin position="46"/>
        <end position="69"/>
    </location>
</feature>
<keyword evidence="1" id="KW-1133">Transmembrane helix</keyword>
<feature type="non-terminal residue" evidence="2">
    <location>
        <position position="1"/>
    </location>
</feature>
<dbReference type="EMBL" id="CAJOBH010287111">
    <property type="protein sequence ID" value="CAF5176578.1"/>
    <property type="molecule type" value="Genomic_DNA"/>
</dbReference>
<evidence type="ECO:0000256" key="1">
    <source>
        <dbReference type="SAM" id="Phobius"/>
    </source>
</evidence>
<comment type="caution">
    <text evidence="2">The sequence shown here is derived from an EMBL/GenBank/DDBJ whole genome shotgun (WGS) entry which is preliminary data.</text>
</comment>
<evidence type="ECO:0000313" key="3">
    <source>
        <dbReference type="Proteomes" id="UP000681967"/>
    </source>
</evidence>
<proteinExistence type="predicted"/>
<accession>A0A8S3H273</accession>
<organism evidence="2 3">
    <name type="scientific">Rotaria magnacalcarata</name>
    <dbReference type="NCBI Taxonomy" id="392030"/>
    <lineage>
        <taxon>Eukaryota</taxon>
        <taxon>Metazoa</taxon>
        <taxon>Spiralia</taxon>
        <taxon>Gnathifera</taxon>
        <taxon>Rotifera</taxon>
        <taxon>Eurotatoria</taxon>
        <taxon>Bdelloidea</taxon>
        <taxon>Philodinida</taxon>
        <taxon>Philodinidae</taxon>
        <taxon>Rotaria</taxon>
    </lineage>
</organism>
<name>A0A8S3H273_9BILA</name>
<protein>
    <submittedName>
        <fullName evidence="2">Uncharacterized protein</fullName>
    </submittedName>
</protein>
<reference evidence="2" key="1">
    <citation type="submission" date="2021-02" db="EMBL/GenBank/DDBJ databases">
        <authorList>
            <person name="Nowell W R."/>
        </authorList>
    </citation>
    <scope>NUCLEOTIDE SEQUENCE</scope>
</reference>
<gene>
    <name evidence="2" type="ORF">BYL167_LOCUS78296</name>
</gene>
<keyword evidence="1" id="KW-0812">Transmembrane</keyword>
<dbReference type="AlphaFoldDB" id="A0A8S3H273"/>